<organism evidence="6">
    <name type="scientific">Lygus hesperus</name>
    <name type="common">Western plant bug</name>
    <dbReference type="NCBI Taxonomy" id="30085"/>
    <lineage>
        <taxon>Eukaryota</taxon>
        <taxon>Metazoa</taxon>
        <taxon>Ecdysozoa</taxon>
        <taxon>Arthropoda</taxon>
        <taxon>Hexapoda</taxon>
        <taxon>Insecta</taxon>
        <taxon>Pterygota</taxon>
        <taxon>Neoptera</taxon>
        <taxon>Paraneoptera</taxon>
        <taxon>Hemiptera</taxon>
        <taxon>Heteroptera</taxon>
        <taxon>Panheteroptera</taxon>
        <taxon>Cimicomorpha</taxon>
        <taxon>Miridae</taxon>
        <taxon>Mirini</taxon>
        <taxon>Lygus</taxon>
    </lineage>
</organism>
<name>A0A0A9W9M1_LYGHE</name>
<dbReference type="EMBL" id="GBHO01039513">
    <property type="protein sequence ID" value="JAG04091.1"/>
    <property type="molecule type" value="Transcribed_RNA"/>
</dbReference>
<dbReference type="InterPro" id="IPR043504">
    <property type="entry name" value="Peptidase_S1_PA_chymotrypsin"/>
</dbReference>
<keyword evidence="2" id="KW-0378">Hydrolase</keyword>
<dbReference type="PANTHER" id="PTHR24276">
    <property type="entry name" value="POLYSERASE-RELATED"/>
    <property type="match status" value="1"/>
</dbReference>
<keyword evidence="3" id="KW-0720">Serine protease</keyword>
<dbReference type="AlphaFoldDB" id="A0A0A9W9M1"/>
<evidence type="ECO:0000256" key="3">
    <source>
        <dbReference type="ARBA" id="ARBA00022825"/>
    </source>
</evidence>
<gene>
    <name evidence="6" type="primary">Gzmd</name>
    <name evidence="6" type="ORF">CM83_13063</name>
</gene>
<evidence type="ECO:0000256" key="2">
    <source>
        <dbReference type="ARBA" id="ARBA00022801"/>
    </source>
</evidence>
<feature type="domain" description="Peptidase S1" evidence="5">
    <location>
        <begin position="60"/>
        <end position="375"/>
    </location>
</feature>
<dbReference type="Gene3D" id="2.40.10.10">
    <property type="entry name" value="Trypsin-like serine proteases"/>
    <property type="match status" value="2"/>
</dbReference>
<dbReference type="PANTHER" id="PTHR24276:SF96">
    <property type="entry name" value="PEPTIDASE S1 DOMAIN-CONTAINING PROTEIN"/>
    <property type="match status" value="1"/>
</dbReference>
<dbReference type="GO" id="GO:0004252">
    <property type="term" value="F:serine-type endopeptidase activity"/>
    <property type="evidence" value="ECO:0007669"/>
    <property type="project" value="InterPro"/>
</dbReference>
<dbReference type="InterPro" id="IPR050430">
    <property type="entry name" value="Peptidase_S1"/>
</dbReference>
<keyword evidence="1" id="KW-0645">Protease</keyword>
<accession>A0A0A9W9M1</accession>
<evidence type="ECO:0000313" key="6">
    <source>
        <dbReference type="EMBL" id="JAG04091.1"/>
    </source>
</evidence>
<reference evidence="6" key="2">
    <citation type="submission" date="2014-07" db="EMBL/GenBank/DDBJ databases">
        <authorList>
            <person name="Hull J."/>
        </authorList>
    </citation>
    <scope>NUCLEOTIDE SEQUENCE</scope>
</reference>
<evidence type="ECO:0000256" key="1">
    <source>
        <dbReference type="ARBA" id="ARBA00022670"/>
    </source>
</evidence>
<keyword evidence="4" id="KW-1015">Disulfide bond</keyword>
<reference evidence="6" key="1">
    <citation type="journal article" date="2014" name="PLoS ONE">
        <title>Transcriptome-Based Identification of ABC Transporters in the Western Tarnished Plant Bug Lygus hesperus.</title>
        <authorList>
            <person name="Hull J.J."/>
            <person name="Chaney K."/>
            <person name="Geib S.M."/>
            <person name="Fabrick J.A."/>
            <person name="Brent C.S."/>
            <person name="Walsh D."/>
            <person name="Lavine L.C."/>
        </authorList>
    </citation>
    <scope>NUCLEOTIDE SEQUENCE</scope>
</reference>
<dbReference type="PROSITE" id="PS50240">
    <property type="entry name" value="TRYPSIN_DOM"/>
    <property type="match status" value="1"/>
</dbReference>
<dbReference type="SMART" id="SM00020">
    <property type="entry name" value="Tryp_SPc"/>
    <property type="match status" value="1"/>
</dbReference>
<protein>
    <submittedName>
        <fullName evidence="6">Granzyme D</fullName>
    </submittedName>
</protein>
<evidence type="ECO:0000259" key="5">
    <source>
        <dbReference type="PROSITE" id="PS50240"/>
    </source>
</evidence>
<dbReference type="SUPFAM" id="SSF50494">
    <property type="entry name" value="Trypsin-like serine proteases"/>
    <property type="match status" value="1"/>
</dbReference>
<dbReference type="InterPro" id="IPR009003">
    <property type="entry name" value="Peptidase_S1_PA"/>
</dbReference>
<evidence type="ECO:0000256" key="4">
    <source>
        <dbReference type="ARBA" id="ARBA00023157"/>
    </source>
</evidence>
<dbReference type="Pfam" id="PF00089">
    <property type="entry name" value="Trypsin"/>
    <property type="match status" value="1"/>
</dbReference>
<proteinExistence type="predicted"/>
<sequence length="428" mass="48527">MTIFYKKTIVYKIERTSVCNIPTINPWTIGMYVLRLSLLLVLSLQFVISSAETGVRRKRIVHGEELRDRDSGYLVTNYFTWISNKHYCGAFDSISNFLIYVTILSDDYDQLGYWKCDANPQNEKCGGALVTPNIVQTACHCVATELEGDADDEGIKRYLVDDPFSDMVLVYHGATTTDDMHIGYNSQIFFIHQKCLLKYGTILYDYGLIVLKKGIVSQSDTKNIAPVYSENTLNRIWTNVKAKETTCLFVGFGRSESVNKTTKPSVMQHTWKVLQNYQRCYSWTTLNTHGFNYTTDATWSCFLQVPAKINTYIARGDSGSPVTCNNEYFGLVSAGAANFKIAPHPKFPEKFERIVTDLTKVAPIVFSPYVNSAEQRLAFIKKMQEQVDELENLRILYRKLVPSTRTLSAHESISGHSSSWTGSLSIIH</sequence>
<feature type="non-terminal residue" evidence="6">
    <location>
        <position position="428"/>
    </location>
</feature>
<dbReference type="GO" id="GO:0006508">
    <property type="term" value="P:proteolysis"/>
    <property type="evidence" value="ECO:0007669"/>
    <property type="project" value="UniProtKB-KW"/>
</dbReference>
<dbReference type="InterPro" id="IPR001254">
    <property type="entry name" value="Trypsin_dom"/>
</dbReference>